<dbReference type="GO" id="GO:0046872">
    <property type="term" value="F:metal ion binding"/>
    <property type="evidence" value="ECO:0007669"/>
    <property type="project" value="UniProtKB-KW"/>
</dbReference>
<keyword evidence="11" id="KW-1185">Reference proteome</keyword>
<dbReference type="GO" id="GO:0009337">
    <property type="term" value="C:sulfite reductase complex (NADPH)"/>
    <property type="evidence" value="ECO:0007669"/>
    <property type="project" value="TreeGrafter"/>
</dbReference>
<feature type="domain" description="Nitrite/Sulfite reductase ferredoxin-like" evidence="9">
    <location>
        <begin position="42"/>
        <end position="103"/>
    </location>
</feature>
<dbReference type="GeneID" id="25736518"/>
<dbReference type="InterPro" id="IPR045854">
    <property type="entry name" value="NO2/SO3_Rdtase_4Fe4S_sf"/>
</dbReference>
<evidence type="ECO:0000256" key="6">
    <source>
        <dbReference type="ARBA" id="ARBA00023002"/>
    </source>
</evidence>
<gene>
    <name evidence="10" type="ORF">MNEG_3640</name>
</gene>
<evidence type="ECO:0000256" key="8">
    <source>
        <dbReference type="ARBA" id="ARBA00023014"/>
    </source>
</evidence>
<dbReference type="KEGG" id="mng:MNEG_3640"/>
<evidence type="ECO:0000256" key="4">
    <source>
        <dbReference type="ARBA" id="ARBA00022617"/>
    </source>
</evidence>
<evidence type="ECO:0000259" key="9">
    <source>
        <dbReference type="Pfam" id="PF03460"/>
    </source>
</evidence>
<dbReference type="OrthoDB" id="1688044at2759"/>
<comment type="similarity">
    <text evidence="2">Belongs to the nitrite and sulfite reductase 4Fe-4S domain family.</text>
</comment>
<dbReference type="Pfam" id="PF03460">
    <property type="entry name" value="NIR_SIR_ferr"/>
    <property type="match status" value="1"/>
</dbReference>
<dbReference type="FunFam" id="3.30.413.10:FF:000014">
    <property type="entry name" value="Sulfite reductase [ferredoxin], chloroplastic"/>
    <property type="match status" value="1"/>
</dbReference>
<evidence type="ECO:0000256" key="1">
    <source>
        <dbReference type="ARBA" id="ARBA00001929"/>
    </source>
</evidence>
<dbReference type="PANTHER" id="PTHR11493:SF47">
    <property type="entry name" value="SULFITE REDUCTASE [NADPH] SUBUNIT BETA"/>
    <property type="match status" value="1"/>
</dbReference>
<feature type="non-terminal residue" evidence="10">
    <location>
        <position position="1"/>
    </location>
</feature>
<keyword evidence="4" id="KW-0349">Heme</keyword>
<dbReference type="PANTHER" id="PTHR11493">
    <property type="entry name" value="SULFITE REDUCTASE [NADPH] SUBUNIT BETA-RELATED"/>
    <property type="match status" value="1"/>
</dbReference>
<dbReference type="SUPFAM" id="SSF55124">
    <property type="entry name" value="Nitrite/Sulfite reductase N-terminal domain-like"/>
    <property type="match status" value="1"/>
</dbReference>
<dbReference type="GO" id="GO:0016002">
    <property type="term" value="F:sulfite reductase activity"/>
    <property type="evidence" value="ECO:0007669"/>
    <property type="project" value="TreeGrafter"/>
</dbReference>
<proteinExistence type="inferred from homology"/>
<evidence type="ECO:0000313" key="11">
    <source>
        <dbReference type="Proteomes" id="UP000054498"/>
    </source>
</evidence>
<dbReference type="PROSITE" id="PS00365">
    <property type="entry name" value="NIR_SIR"/>
    <property type="match status" value="1"/>
</dbReference>
<evidence type="ECO:0000313" key="10">
    <source>
        <dbReference type="EMBL" id="KIZ04323.1"/>
    </source>
</evidence>
<dbReference type="STRING" id="145388.A0A0D2K129"/>
<dbReference type="AlphaFoldDB" id="A0A0D2K129"/>
<keyword evidence="7" id="KW-0408">Iron</keyword>
<dbReference type="SUPFAM" id="SSF56014">
    <property type="entry name" value="Nitrite and sulphite reductase 4Fe-4S domain-like"/>
    <property type="match status" value="1"/>
</dbReference>
<reference evidence="10 11" key="1">
    <citation type="journal article" date="2013" name="BMC Genomics">
        <title>Reconstruction of the lipid metabolism for the microalga Monoraphidium neglectum from its genome sequence reveals characteristics suitable for biofuel production.</title>
        <authorList>
            <person name="Bogen C."/>
            <person name="Al-Dilaimi A."/>
            <person name="Albersmeier A."/>
            <person name="Wichmann J."/>
            <person name="Grundmann M."/>
            <person name="Rupp O."/>
            <person name="Lauersen K.J."/>
            <person name="Blifernez-Klassen O."/>
            <person name="Kalinowski J."/>
            <person name="Goesmann A."/>
            <person name="Mussgnug J.H."/>
            <person name="Kruse O."/>
        </authorList>
    </citation>
    <scope>NUCLEOTIDE SEQUENCE [LARGE SCALE GENOMIC DNA]</scope>
    <source>
        <strain evidence="10 11">SAG 48.87</strain>
    </source>
</reference>
<evidence type="ECO:0000256" key="2">
    <source>
        <dbReference type="ARBA" id="ARBA00010429"/>
    </source>
</evidence>
<sequence>SVTEQYLGKKFEPFKPLPDWKFEDYLGWHEQARPSAFLAASGDGKLFVGVYVQNGRLKGEPKKALRAIIESYGIPVTLTANQNIILRDVEPAWKADIQRALTAERSLPHVNQRVTALLGRLGLEGEALTLRMTGCPNGCARPYMAEIGFVGDGPNSYQVWLGGSSNQTRLAEVFAERVKLANLEAFLEPLFAYWRASRRPGEGFGDFSARVGFAALREYSAAYVTTSAADALPKVALPSDTYEALAALAAREGKSIAHVANEQLQQLSGAAN</sequence>
<accession>A0A0D2K129</accession>
<evidence type="ECO:0000256" key="3">
    <source>
        <dbReference type="ARBA" id="ARBA00022485"/>
    </source>
</evidence>
<dbReference type="GO" id="GO:0009570">
    <property type="term" value="C:chloroplast stroma"/>
    <property type="evidence" value="ECO:0007669"/>
    <property type="project" value="TreeGrafter"/>
</dbReference>
<dbReference type="GO" id="GO:0051539">
    <property type="term" value="F:4 iron, 4 sulfur cluster binding"/>
    <property type="evidence" value="ECO:0007669"/>
    <property type="project" value="UniProtKB-KW"/>
</dbReference>
<keyword evidence="8" id="KW-0411">Iron-sulfur</keyword>
<evidence type="ECO:0000256" key="5">
    <source>
        <dbReference type="ARBA" id="ARBA00022723"/>
    </source>
</evidence>
<dbReference type="Gene3D" id="3.30.413.10">
    <property type="entry name" value="Sulfite Reductase Hemoprotein, domain 1"/>
    <property type="match status" value="1"/>
</dbReference>
<dbReference type="InterPro" id="IPR045169">
    <property type="entry name" value="NO2/SO3_Rdtase_4Fe4S_prot"/>
</dbReference>
<name>A0A0D2K129_9CHLO</name>
<dbReference type="InterPro" id="IPR006066">
    <property type="entry name" value="NO2/SO3_Rdtase_FeS/sirohaem_BS"/>
</dbReference>
<protein>
    <recommendedName>
        <fullName evidence="9">Nitrite/Sulfite reductase ferredoxin-like domain-containing protein</fullName>
    </recommendedName>
</protein>
<dbReference type="EMBL" id="KK100685">
    <property type="protein sequence ID" value="KIZ04323.1"/>
    <property type="molecule type" value="Genomic_DNA"/>
</dbReference>
<dbReference type="Proteomes" id="UP000054498">
    <property type="component" value="Unassembled WGS sequence"/>
</dbReference>
<evidence type="ECO:0000256" key="7">
    <source>
        <dbReference type="ARBA" id="ARBA00023004"/>
    </source>
</evidence>
<dbReference type="RefSeq" id="XP_013903342.1">
    <property type="nucleotide sequence ID" value="XM_014047888.1"/>
</dbReference>
<dbReference type="InterPro" id="IPR036136">
    <property type="entry name" value="Nit/Sulf_reduc_fer-like_dom_sf"/>
</dbReference>
<organism evidence="10 11">
    <name type="scientific">Monoraphidium neglectum</name>
    <dbReference type="NCBI Taxonomy" id="145388"/>
    <lineage>
        <taxon>Eukaryota</taxon>
        <taxon>Viridiplantae</taxon>
        <taxon>Chlorophyta</taxon>
        <taxon>core chlorophytes</taxon>
        <taxon>Chlorophyceae</taxon>
        <taxon>CS clade</taxon>
        <taxon>Sphaeropleales</taxon>
        <taxon>Selenastraceae</taxon>
        <taxon>Monoraphidium</taxon>
    </lineage>
</organism>
<dbReference type="InterPro" id="IPR005117">
    <property type="entry name" value="NiRdtase/SiRdtase_haem-b_fer"/>
</dbReference>
<keyword evidence="6" id="KW-0560">Oxidoreductase</keyword>
<dbReference type="GO" id="GO:0020037">
    <property type="term" value="F:heme binding"/>
    <property type="evidence" value="ECO:0007669"/>
    <property type="project" value="InterPro"/>
</dbReference>
<comment type="cofactor">
    <cofactor evidence="1">
        <name>siroheme</name>
        <dbReference type="ChEBI" id="CHEBI:60052"/>
    </cofactor>
</comment>
<keyword evidence="5" id="KW-0479">Metal-binding</keyword>
<keyword evidence="3" id="KW-0004">4Fe-4S</keyword>
<dbReference type="Gene3D" id="3.90.480.10">
    <property type="entry name" value="Sulfite Reductase Hemoprotein,Domain 2"/>
    <property type="match status" value="1"/>
</dbReference>
<dbReference type="GO" id="GO:0050311">
    <property type="term" value="F:sulfite reductase (ferredoxin) activity"/>
    <property type="evidence" value="ECO:0007669"/>
    <property type="project" value="TreeGrafter"/>
</dbReference>
<dbReference type="GO" id="GO:0000103">
    <property type="term" value="P:sulfate assimilation"/>
    <property type="evidence" value="ECO:0007669"/>
    <property type="project" value="TreeGrafter"/>
</dbReference>